<dbReference type="PANTHER" id="PTHR11695">
    <property type="entry name" value="ALCOHOL DEHYDROGENASE RELATED"/>
    <property type="match status" value="1"/>
</dbReference>
<dbReference type="Gene3D" id="3.40.50.720">
    <property type="entry name" value="NAD(P)-binding Rossmann-like Domain"/>
    <property type="match status" value="1"/>
</dbReference>
<dbReference type="InterPro" id="IPR013154">
    <property type="entry name" value="ADH-like_N"/>
</dbReference>
<dbReference type="InterPro" id="IPR050700">
    <property type="entry name" value="YIM1/Zinc_Alcohol_DH_Fams"/>
</dbReference>
<keyword evidence="3" id="KW-1185">Reference proteome</keyword>
<evidence type="ECO:0000313" key="3">
    <source>
        <dbReference type="Proteomes" id="UP000824998"/>
    </source>
</evidence>
<dbReference type="GO" id="GO:0016491">
    <property type="term" value="F:oxidoreductase activity"/>
    <property type="evidence" value="ECO:0007669"/>
    <property type="project" value="InterPro"/>
</dbReference>
<protein>
    <submittedName>
        <fullName evidence="2">Chaperonin 10-like protein</fullName>
    </submittedName>
</protein>
<evidence type="ECO:0000259" key="1">
    <source>
        <dbReference type="SMART" id="SM00829"/>
    </source>
</evidence>
<dbReference type="InterPro" id="IPR011032">
    <property type="entry name" value="GroES-like_sf"/>
</dbReference>
<dbReference type="SMART" id="SM00829">
    <property type="entry name" value="PKS_ER"/>
    <property type="match status" value="1"/>
</dbReference>
<dbReference type="OrthoDB" id="3509362at2759"/>
<dbReference type="EMBL" id="MU251406">
    <property type="protein sequence ID" value="KAG9236464.1"/>
    <property type="molecule type" value="Genomic_DNA"/>
</dbReference>
<evidence type="ECO:0000313" key="2">
    <source>
        <dbReference type="EMBL" id="KAG9236464.1"/>
    </source>
</evidence>
<dbReference type="Proteomes" id="UP000824998">
    <property type="component" value="Unassembled WGS sequence"/>
</dbReference>
<dbReference type="SUPFAM" id="SSF50129">
    <property type="entry name" value="GroES-like"/>
    <property type="match status" value="1"/>
</dbReference>
<dbReference type="InterPro" id="IPR036291">
    <property type="entry name" value="NAD(P)-bd_dom_sf"/>
</dbReference>
<dbReference type="Pfam" id="PF08240">
    <property type="entry name" value="ADH_N"/>
    <property type="match status" value="1"/>
</dbReference>
<dbReference type="PANTHER" id="PTHR11695:SF294">
    <property type="entry name" value="RETICULON-4-INTERACTING PROTEIN 1, MITOCHONDRIAL"/>
    <property type="match status" value="1"/>
</dbReference>
<accession>A0A9P7YMC5</accession>
<dbReference type="InterPro" id="IPR020843">
    <property type="entry name" value="ER"/>
</dbReference>
<sequence>MMSRNLSNMSTQIPKTMRAVALSKYCEPSEYELATLPVPGISEPDEVLIKVKAASVNPIDVKLASKIGKLLGNATFPYKMGFDVAGVVVGVGSSVSNFKAGDEVYSLVSQIHRGTFAEYALSTADAISIKPQGLSFGEAASIPLVTLTALRSFRIADEKLTGGLKGKTVFIPAGLSGTGSSAIQLAKNVFGAGKVVTTLSAGKIEQSAEYLGHAVPDEIIDYTKENVVRAIGKGTVDFMFDTVSSTIRALPVMKRDSVIVSISTVPNGAEFNKTQGGNSRMWFVYLLNVLDWLLKAWTRRKGVDYQFLSREAGECGEELNLIRQWIEEGKLKPIVGRRAKLSNVEEVRSGCQQVFDAQGGVGKFVIEID</sequence>
<gene>
    <name evidence="2" type="ORF">BJ875DRAFT_224718</name>
</gene>
<dbReference type="AlphaFoldDB" id="A0A9P7YMC5"/>
<comment type="caution">
    <text evidence="2">The sequence shown here is derived from an EMBL/GenBank/DDBJ whole genome shotgun (WGS) entry which is preliminary data.</text>
</comment>
<dbReference type="Gene3D" id="3.90.180.10">
    <property type="entry name" value="Medium-chain alcohol dehydrogenases, catalytic domain"/>
    <property type="match status" value="1"/>
</dbReference>
<proteinExistence type="predicted"/>
<dbReference type="Pfam" id="PF13602">
    <property type="entry name" value="ADH_zinc_N_2"/>
    <property type="match status" value="1"/>
</dbReference>
<dbReference type="CDD" id="cd05289">
    <property type="entry name" value="MDR_like_2"/>
    <property type="match status" value="1"/>
</dbReference>
<organism evidence="2 3">
    <name type="scientific">Amylocarpus encephaloides</name>
    <dbReference type="NCBI Taxonomy" id="45428"/>
    <lineage>
        <taxon>Eukaryota</taxon>
        <taxon>Fungi</taxon>
        <taxon>Dikarya</taxon>
        <taxon>Ascomycota</taxon>
        <taxon>Pezizomycotina</taxon>
        <taxon>Leotiomycetes</taxon>
        <taxon>Helotiales</taxon>
        <taxon>Helotiales incertae sedis</taxon>
        <taxon>Amylocarpus</taxon>
    </lineage>
</organism>
<dbReference type="SUPFAM" id="SSF51735">
    <property type="entry name" value="NAD(P)-binding Rossmann-fold domains"/>
    <property type="match status" value="1"/>
</dbReference>
<name>A0A9P7YMC5_9HELO</name>
<feature type="domain" description="Enoyl reductase (ER)" evidence="1">
    <location>
        <begin position="15"/>
        <end position="366"/>
    </location>
</feature>
<reference evidence="2" key="1">
    <citation type="journal article" date="2021" name="IMA Fungus">
        <title>Genomic characterization of three marine fungi, including Emericellopsis atlantica sp. nov. with signatures of a generalist lifestyle and marine biomass degradation.</title>
        <authorList>
            <person name="Hagestad O.C."/>
            <person name="Hou L."/>
            <person name="Andersen J.H."/>
            <person name="Hansen E.H."/>
            <person name="Altermark B."/>
            <person name="Li C."/>
            <person name="Kuhnert E."/>
            <person name="Cox R.J."/>
            <person name="Crous P.W."/>
            <person name="Spatafora J.W."/>
            <person name="Lail K."/>
            <person name="Amirebrahimi M."/>
            <person name="Lipzen A."/>
            <person name="Pangilinan J."/>
            <person name="Andreopoulos W."/>
            <person name="Hayes R.D."/>
            <person name="Ng V."/>
            <person name="Grigoriev I.V."/>
            <person name="Jackson S.A."/>
            <person name="Sutton T.D.S."/>
            <person name="Dobson A.D.W."/>
            <person name="Rama T."/>
        </authorList>
    </citation>
    <scope>NUCLEOTIDE SEQUENCE</scope>
    <source>
        <strain evidence="2">TRa018bII</strain>
    </source>
</reference>